<protein>
    <recommendedName>
        <fullName evidence="3">Cyclase</fullName>
    </recommendedName>
</protein>
<dbReference type="PANTHER" id="PTHR31118:SF32">
    <property type="entry name" value="KYNURENINE FORMAMIDASE"/>
    <property type="match status" value="1"/>
</dbReference>
<dbReference type="PANTHER" id="PTHR31118">
    <property type="entry name" value="CYCLASE-LIKE PROTEIN 2"/>
    <property type="match status" value="1"/>
</dbReference>
<dbReference type="GO" id="GO:0019441">
    <property type="term" value="P:L-tryptophan catabolic process to kynurenine"/>
    <property type="evidence" value="ECO:0007669"/>
    <property type="project" value="InterPro"/>
</dbReference>
<comment type="caution">
    <text evidence="1">The sequence shown here is derived from an EMBL/GenBank/DDBJ whole genome shotgun (WGS) entry which is preliminary data.</text>
</comment>
<organism evidence="1 2">
    <name type="scientific">Candidatus Marsarchaeota G1 archaeon OSP_D</name>
    <dbReference type="NCBI Taxonomy" id="1978155"/>
    <lineage>
        <taxon>Archaea</taxon>
        <taxon>Candidatus Marsarchaeota</taxon>
        <taxon>Candidatus Marsarchaeota group 1</taxon>
    </lineage>
</organism>
<reference evidence="1 2" key="1">
    <citation type="submission" date="2017-04" db="EMBL/GenBank/DDBJ databases">
        <title>Novel microbial lineages endemic to geothermal iron-oxide mats fill important gaps in the evolutionary history of Archaea.</title>
        <authorList>
            <person name="Jay Z.J."/>
            <person name="Beam J.P."/>
            <person name="Dlakic M."/>
            <person name="Rusch D.B."/>
            <person name="Kozubal M.A."/>
            <person name="Inskeep W.P."/>
        </authorList>
    </citation>
    <scope>NUCLEOTIDE SEQUENCE [LARGE SCALE GENOMIC DNA]</scope>
    <source>
        <strain evidence="1">OSP_D</strain>
    </source>
</reference>
<dbReference type="Gene3D" id="3.50.30.50">
    <property type="entry name" value="Putative cyclase"/>
    <property type="match status" value="1"/>
</dbReference>
<evidence type="ECO:0000313" key="1">
    <source>
        <dbReference type="EMBL" id="PSN83537.1"/>
    </source>
</evidence>
<dbReference type="GO" id="GO:0004061">
    <property type="term" value="F:arylformamidase activity"/>
    <property type="evidence" value="ECO:0007669"/>
    <property type="project" value="InterPro"/>
</dbReference>
<dbReference type="SUPFAM" id="SSF102198">
    <property type="entry name" value="Putative cyclase"/>
    <property type="match status" value="1"/>
</dbReference>
<proteinExistence type="predicted"/>
<name>A0A2R6AB12_9ARCH</name>
<dbReference type="InterPro" id="IPR037175">
    <property type="entry name" value="KFase_sf"/>
</dbReference>
<gene>
    <name evidence="1" type="ORF">B9Q01_04370</name>
</gene>
<dbReference type="AlphaFoldDB" id="A0A2R6AB12"/>
<sequence length="248" mass="28357">MPEEKYKIYDLAQPFGPGITYVWPYFPDVKWYRVGYFGQHGLATWMVDNLTFHTSSHIDAPYHDLEDGPTIDKMPLSTYFGEAVILNIPKNELEKITAEDLEKAKPEIKEGDIVVIVTGWYKKFSTEETYMVKHPGLVPEAADWLVKKKVKAVAVDFGSVDHPYQTALAEIRKDIMPIKITSMEEFRKQYPFLYVHKTLLRNRIGVIEYIGGQVGEILGRRIMFAAIPLKIVGGDASLVRPIAFEFLK</sequence>
<accession>A0A2R6AB12</accession>
<dbReference type="InterPro" id="IPR007325">
    <property type="entry name" value="KFase/CYL"/>
</dbReference>
<dbReference type="Pfam" id="PF04199">
    <property type="entry name" value="Cyclase"/>
    <property type="match status" value="1"/>
</dbReference>
<evidence type="ECO:0008006" key="3">
    <source>
        <dbReference type="Google" id="ProtNLM"/>
    </source>
</evidence>
<dbReference type="Proteomes" id="UP000240880">
    <property type="component" value="Unassembled WGS sequence"/>
</dbReference>
<evidence type="ECO:0000313" key="2">
    <source>
        <dbReference type="Proteomes" id="UP000240880"/>
    </source>
</evidence>
<dbReference type="EMBL" id="NEXC01000021">
    <property type="protein sequence ID" value="PSN83537.1"/>
    <property type="molecule type" value="Genomic_DNA"/>
</dbReference>